<dbReference type="Gene3D" id="2.60.40.1120">
    <property type="entry name" value="Carboxypeptidase-like, regulatory domain"/>
    <property type="match status" value="1"/>
</dbReference>
<proteinExistence type="predicted"/>
<sequence length="157" mass="17322">MQKIDCKLQMKNFFILSILLLQTVVLPGQGTITCSIVDKATQSLVEYANIALYTQNGHNYVLGTVTDFSGKFSIENIAFGNYELEYSFLGFEKTETLKVRLDKNHSVANVGILELAESFQTLDEVVVMGRKSTYVTQIDKGLGGFIDNATGYGSLSL</sequence>
<evidence type="ECO:0008006" key="2">
    <source>
        <dbReference type="Google" id="ProtNLM"/>
    </source>
</evidence>
<dbReference type="AlphaFoldDB" id="A0A5J4S2C7"/>
<dbReference type="SUPFAM" id="SSF49464">
    <property type="entry name" value="Carboxypeptidase regulatory domain-like"/>
    <property type="match status" value="1"/>
</dbReference>
<evidence type="ECO:0000313" key="1">
    <source>
        <dbReference type="EMBL" id="KAA6339371.1"/>
    </source>
</evidence>
<gene>
    <name evidence="1" type="ORF">EZS27_012701</name>
</gene>
<dbReference type="InterPro" id="IPR008969">
    <property type="entry name" value="CarboxyPept-like_regulatory"/>
</dbReference>
<dbReference type="EMBL" id="SNRY01000542">
    <property type="protein sequence ID" value="KAA6339371.1"/>
    <property type="molecule type" value="Genomic_DNA"/>
</dbReference>
<accession>A0A5J4S2C7</accession>
<protein>
    <recommendedName>
        <fullName evidence="2">TonB-dependent receptor SusC</fullName>
    </recommendedName>
</protein>
<name>A0A5J4S2C7_9ZZZZ</name>
<dbReference type="Pfam" id="PF13715">
    <property type="entry name" value="CarbopepD_reg_2"/>
    <property type="match status" value="1"/>
</dbReference>
<reference evidence="1" key="1">
    <citation type="submission" date="2019-03" db="EMBL/GenBank/DDBJ databases">
        <title>Single cell metagenomics reveals metabolic interactions within the superorganism composed of flagellate Streblomastix strix and complex community of Bacteroidetes bacteria on its surface.</title>
        <authorList>
            <person name="Treitli S.C."/>
            <person name="Kolisko M."/>
            <person name="Husnik F."/>
            <person name="Keeling P."/>
            <person name="Hampl V."/>
        </authorList>
    </citation>
    <scope>NUCLEOTIDE SEQUENCE</scope>
    <source>
        <strain evidence="1">STM</strain>
    </source>
</reference>
<organism evidence="1">
    <name type="scientific">termite gut metagenome</name>
    <dbReference type="NCBI Taxonomy" id="433724"/>
    <lineage>
        <taxon>unclassified sequences</taxon>
        <taxon>metagenomes</taxon>
        <taxon>organismal metagenomes</taxon>
    </lineage>
</organism>
<comment type="caution">
    <text evidence="1">The sequence shown here is derived from an EMBL/GenBank/DDBJ whole genome shotgun (WGS) entry which is preliminary data.</text>
</comment>